<dbReference type="OrthoDB" id="1166131at2759"/>
<feature type="domain" description="DC1" evidence="2">
    <location>
        <begin position="79"/>
        <end position="122"/>
    </location>
</feature>
<dbReference type="PANTHER" id="PTHR46288:SF83">
    <property type="entry name" value="CYSTEINE_HISTIDINE-RICH C1 DOMAIN FAMILY PROTEIN"/>
    <property type="match status" value="1"/>
</dbReference>
<feature type="domain" description="DC1" evidence="2">
    <location>
        <begin position="131"/>
        <end position="182"/>
    </location>
</feature>
<sequence>MVSPDLQHFSHPHPLKLSNIHHTQQTPNLQQDLCACCKLNDVSDAGGWIYTCTPCRYFLHMSCSEMPQQITHPCDRKNHVLSLLPTPIYSDGAFSCDACMKHGNGFAYHCGACNIDLHTACASMPLLLTQKSHPHHQLNLTFSFRAASFNHTFICDICNGVGHKEWLYSCSLCGFTAHLGCATAKPTSPPVQQTQAAHAQAAAAVGTQYFPTSASTRQFQNYAPNMNNSTGLLGNAIFNQALQSQTRMMQHILGGAGFGDSFNKGLENQVQLIQRIASGGSGPNPGLGKQAQLIPQITSGGAFGGSSGQGLGDQTQLIQQILGGGGFGGNGFGVDTNITDFGSSTAGASIDLSSLGSIDFFSGLGFF</sequence>
<dbReference type="InterPro" id="IPR004146">
    <property type="entry name" value="DC1"/>
</dbReference>
<gene>
    <name evidence="3" type="ORF">D8674_021180</name>
</gene>
<evidence type="ECO:0000313" key="3">
    <source>
        <dbReference type="EMBL" id="KAB2627562.1"/>
    </source>
</evidence>
<keyword evidence="4" id="KW-1185">Reference proteome</keyword>
<accession>A0A5N5HN64</accession>
<reference evidence="3 4" key="1">
    <citation type="submission" date="2019-09" db="EMBL/GenBank/DDBJ databases">
        <authorList>
            <person name="Ou C."/>
        </authorList>
    </citation>
    <scope>NUCLEOTIDE SEQUENCE [LARGE SCALE GENOMIC DNA]</scope>
    <source>
        <strain evidence="3">S2</strain>
        <tissue evidence="3">Leaf</tissue>
    </source>
</reference>
<organism evidence="3 4">
    <name type="scientific">Pyrus ussuriensis x Pyrus communis</name>
    <dbReference type="NCBI Taxonomy" id="2448454"/>
    <lineage>
        <taxon>Eukaryota</taxon>
        <taxon>Viridiplantae</taxon>
        <taxon>Streptophyta</taxon>
        <taxon>Embryophyta</taxon>
        <taxon>Tracheophyta</taxon>
        <taxon>Spermatophyta</taxon>
        <taxon>Magnoliopsida</taxon>
        <taxon>eudicotyledons</taxon>
        <taxon>Gunneridae</taxon>
        <taxon>Pentapetalae</taxon>
        <taxon>rosids</taxon>
        <taxon>fabids</taxon>
        <taxon>Rosales</taxon>
        <taxon>Rosaceae</taxon>
        <taxon>Amygdaloideae</taxon>
        <taxon>Maleae</taxon>
        <taxon>Pyrus</taxon>
    </lineage>
</organism>
<name>A0A5N5HN64_9ROSA</name>
<dbReference type="SUPFAM" id="SSF57889">
    <property type="entry name" value="Cysteine-rich domain"/>
    <property type="match status" value="2"/>
</dbReference>
<feature type="domain" description="DC1" evidence="2">
    <location>
        <begin position="9"/>
        <end position="63"/>
    </location>
</feature>
<dbReference type="Pfam" id="PF03107">
    <property type="entry name" value="C1_2"/>
    <property type="match status" value="3"/>
</dbReference>
<evidence type="ECO:0000256" key="1">
    <source>
        <dbReference type="ARBA" id="ARBA00022737"/>
    </source>
</evidence>
<reference evidence="3 4" key="3">
    <citation type="submission" date="2019-11" db="EMBL/GenBank/DDBJ databases">
        <title>A de novo genome assembly of a pear dwarfing rootstock.</title>
        <authorList>
            <person name="Wang F."/>
            <person name="Wang J."/>
            <person name="Li S."/>
            <person name="Zhang Y."/>
            <person name="Fang M."/>
            <person name="Ma L."/>
            <person name="Zhao Y."/>
            <person name="Jiang S."/>
        </authorList>
    </citation>
    <scope>NUCLEOTIDE SEQUENCE [LARGE SCALE GENOMIC DNA]</scope>
    <source>
        <strain evidence="3">S2</strain>
        <tissue evidence="3">Leaf</tissue>
    </source>
</reference>
<dbReference type="PANTHER" id="PTHR46288">
    <property type="entry name" value="PHORBOL-ESTER/DAG-TYPE DOMAIN-CONTAINING PROTEIN"/>
    <property type="match status" value="1"/>
</dbReference>
<evidence type="ECO:0000313" key="4">
    <source>
        <dbReference type="Proteomes" id="UP000327157"/>
    </source>
</evidence>
<keyword evidence="1" id="KW-0677">Repeat</keyword>
<dbReference type="AlphaFoldDB" id="A0A5N5HN64"/>
<proteinExistence type="predicted"/>
<dbReference type="InterPro" id="IPR046349">
    <property type="entry name" value="C1-like_sf"/>
</dbReference>
<reference evidence="4" key="2">
    <citation type="submission" date="2019-10" db="EMBL/GenBank/DDBJ databases">
        <title>A de novo genome assembly of a pear dwarfing rootstock.</title>
        <authorList>
            <person name="Wang F."/>
            <person name="Wang J."/>
            <person name="Li S."/>
            <person name="Zhang Y."/>
            <person name="Fang M."/>
            <person name="Ma L."/>
            <person name="Zhao Y."/>
            <person name="Jiang S."/>
        </authorList>
    </citation>
    <scope>NUCLEOTIDE SEQUENCE [LARGE SCALE GENOMIC DNA]</scope>
</reference>
<protein>
    <recommendedName>
        <fullName evidence="2">DC1 domain-containing protein</fullName>
    </recommendedName>
</protein>
<dbReference type="EMBL" id="SMOL01000157">
    <property type="protein sequence ID" value="KAB2627562.1"/>
    <property type="molecule type" value="Genomic_DNA"/>
</dbReference>
<comment type="caution">
    <text evidence="3">The sequence shown here is derived from an EMBL/GenBank/DDBJ whole genome shotgun (WGS) entry which is preliminary data.</text>
</comment>
<dbReference type="Proteomes" id="UP000327157">
    <property type="component" value="Chromosome 2"/>
</dbReference>
<evidence type="ECO:0000259" key="2">
    <source>
        <dbReference type="Pfam" id="PF03107"/>
    </source>
</evidence>